<proteinExistence type="predicted"/>
<dbReference type="GO" id="GO:0005737">
    <property type="term" value="C:cytoplasm"/>
    <property type="evidence" value="ECO:0007669"/>
    <property type="project" value="TreeGrafter"/>
</dbReference>
<gene>
    <name evidence="1" type="primary">yutF_1</name>
    <name evidence="1" type="ORF">DSM104329_00594</name>
</gene>
<evidence type="ECO:0000313" key="2">
    <source>
        <dbReference type="Proteomes" id="UP001162834"/>
    </source>
</evidence>
<dbReference type="EMBL" id="CP087164">
    <property type="protein sequence ID" value="UGS34221.1"/>
    <property type="molecule type" value="Genomic_DNA"/>
</dbReference>
<dbReference type="Pfam" id="PF13242">
    <property type="entry name" value="Hydrolase_like"/>
    <property type="match status" value="1"/>
</dbReference>
<evidence type="ECO:0000313" key="1">
    <source>
        <dbReference type="EMBL" id="UGS34221.1"/>
    </source>
</evidence>
<dbReference type="Gene3D" id="3.40.50.1000">
    <property type="entry name" value="HAD superfamily/HAD-like"/>
    <property type="match status" value="2"/>
</dbReference>
<name>A0A9E6XUW9_9ACTN</name>
<dbReference type="PANTHER" id="PTHR19288:SF46">
    <property type="entry name" value="HALOACID DEHALOGENASE-LIKE HYDROLASE DOMAIN-CONTAINING PROTEIN 2"/>
    <property type="match status" value="1"/>
</dbReference>
<dbReference type="RefSeq" id="WP_259313910.1">
    <property type="nucleotide sequence ID" value="NZ_CP087164.1"/>
</dbReference>
<protein>
    <submittedName>
        <fullName evidence="1">Acid sugar phosphatase</fullName>
        <ecNumber evidence="1">3.1.3.-</ecNumber>
    </submittedName>
</protein>
<organism evidence="1 2">
    <name type="scientific">Capillimicrobium parvum</name>
    <dbReference type="NCBI Taxonomy" id="2884022"/>
    <lineage>
        <taxon>Bacteria</taxon>
        <taxon>Bacillati</taxon>
        <taxon>Actinomycetota</taxon>
        <taxon>Thermoleophilia</taxon>
        <taxon>Solirubrobacterales</taxon>
        <taxon>Capillimicrobiaceae</taxon>
        <taxon>Capillimicrobium</taxon>
    </lineage>
</organism>
<dbReference type="EC" id="3.1.3.-" evidence="1"/>
<dbReference type="InterPro" id="IPR006357">
    <property type="entry name" value="HAD-SF_hydro_IIA"/>
</dbReference>
<reference evidence="1" key="1">
    <citation type="journal article" date="2022" name="Int. J. Syst. Evol. Microbiol.">
        <title>Pseudomonas aegrilactucae sp. nov. and Pseudomonas morbosilactucae sp. nov., pathogens causing bacterial rot of lettuce in Japan.</title>
        <authorList>
            <person name="Sawada H."/>
            <person name="Fujikawa T."/>
            <person name="Satou M."/>
        </authorList>
    </citation>
    <scope>NUCLEOTIDE SEQUENCE</scope>
    <source>
        <strain evidence="1">0166_1</strain>
    </source>
</reference>
<dbReference type="InterPro" id="IPR036412">
    <property type="entry name" value="HAD-like_sf"/>
</dbReference>
<dbReference type="InterPro" id="IPR023214">
    <property type="entry name" value="HAD_sf"/>
</dbReference>
<dbReference type="KEGG" id="sbae:DSM104329_00594"/>
<dbReference type="GO" id="GO:0016791">
    <property type="term" value="F:phosphatase activity"/>
    <property type="evidence" value="ECO:0007669"/>
    <property type="project" value="TreeGrafter"/>
</dbReference>
<dbReference type="AlphaFoldDB" id="A0A9E6XUW9"/>
<keyword evidence="2" id="KW-1185">Reference proteome</keyword>
<dbReference type="Pfam" id="PF13344">
    <property type="entry name" value="Hydrolase_6"/>
    <property type="match status" value="1"/>
</dbReference>
<accession>A0A9E6XUW9</accession>
<dbReference type="SUPFAM" id="SSF56784">
    <property type="entry name" value="HAD-like"/>
    <property type="match status" value="1"/>
</dbReference>
<sequence>MRLEDARGFVFDLDGTLVQRGREGLVVIDGAREVLAAIRTSGRPIVVCTNASHVTPGTIAEELREVGLRVSGEEVVTPPCSAISYLRANHPGVPVQVFAPQVTRERMVAEGIDVLSANGDGPQAGAVFVAHGESVDFGVIERAARAVIAGAPLLTASYVSAYAGADGPIFSRGAMLTAALAKATGAAPRIVGKPSQASLDEISGRMGGIPAAELAIVGDDVALEVELGHIGGSYTVLVRSGMTGGLDLTQAPDRHRPHETVDTVAELLPRLRP</sequence>
<dbReference type="Proteomes" id="UP001162834">
    <property type="component" value="Chromosome"/>
</dbReference>
<keyword evidence="1" id="KW-0378">Hydrolase</keyword>
<dbReference type="PANTHER" id="PTHR19288">
    <property type="entry name" value="4-NITROPHENYLPHOSPHATASE-RELATED"/>
    <property type="match status" value="1"/>
</dbReference>